<dbReference type="AlphaFoldDB" id="A0A8X8KP30"/>
<dbReference type="PANTHER" id="PTHR33376">
    <property type="match status" value="1"/>
</dbReference>
<sequence>MKTMFKPVTLALVLTLTGLAPGARAETYRMLSSWDTSTEPVAAFVAETFIPQFEAALPGHSVTAFGPESVPPFEQMEPVRAGVFQLLFTHTAYHYGTTRGAFAVDAIGGTVTERREAGIWDEVDRHYNTLGLKLIALVPVPLGFQIQTSAPLVDGQFTGMSIRGSQVYHGLISELGGAPVVMPIGEVYTALDRGVVQGAAGPLLGAVSLDWNSVATNLVRPRFGTPTYYLLMNMDTFEALPADQQDALLRVGADLELASEPHFQAAMEAEEAALIASGSTVVEIGGDKAAQIPQIWADTLFSAASETDAEVSNRLRELARAAGLTP</sequence>
<dbReference type="Pfam" id="PF03480">
    <property type="entry name" value="DctP"/>
    <property type="match status" value="1"/>
</dbReference>
<feature type="signal peptide" evidence="4">
    <location>
        <begin position="1"/>
        <end position="25"/>
    </location>
</feature>
<dbReference type="PANTHER" id="PTHR33376:SF5">
    <property type="entry name" value="EXTRACYTOPLASMIC SOLUTE RECEPTOR PROTEIN"/>
    <property type="match status" value="1"/>
</dbReference>
<dbReference type="Proteomes" id="UP000484076">
    <property type="component" value="Unassembled WGS sequence"/>
</dbReference>
<keyword evidence="2 4" id="KW-0732">Signal</keyword>
<dbReference type="EMBL" id="WHUT02000008">
    <property type="protein sequence ID" value="NUB45635.1"/>
    <property type="molecule type" value="Genomic_DNA"/>
</dbReference>
<evidence type="ECO:0000256" key="4">
    <source>
        <dbReference type="SAM" id="SignalP"/>
    </source>
</evidence>
<evidence type="ECO:0000256" key="3">
    <source>
        <dbReference type="ARBA" id="ARBA00022764"/>
    </source>
</evidence>
<protein>
    <submittedName>
        <fullName evidence="5">TRAP transporter substrate-binding protein DctP</fullName>
    </submittedName>
</protein>
<dbReference type="RefSeq" id="WP_152827365.1">
    <property type="nucleotide sequence ID" value="NZ_WHUT02000008.1"/>
</dbReference>
<gene>
    <name evidence="5" type="primary">dctP</name>
    <name evidence="5" type="ORF">GEU84_014650</name>
</gene>
<keyword evidence="6" id="KW-1185">Reference proteome</keyword>
<comment type="caution">
    <text evidence="5">The sequence shown here is derived from an EMBL/GenBank/DDBJ whole genome shotgun (WGS) entry which is preliminary data.</text>
</comment>
<evidence type="ECO:0000256" key="1">
    <source>
        <dbReference type="ARBA" id="ARBA00004418"/>
    </source>
</evidence>
<proteinExistence type="predicted"/>
<evidence type="ECO:0000256" key="2">
    <source>
        <dbReference type="ARBA" id="ARBA00022729"/>
    </source>
</evidence>
<organism evidence="5 6">
    <name type="scientific">Fertoeibacter niger</name>
    <dbReference type="NCBI Taxonomy" id="2656921"/>
    <lineage>
        <taxon>Bacteria</taxon>
        <taxon>Pseudomonadati</taxon>
        <taxon>Pseudomonadota</taxon>
        <taxon>Alphaproteobacteria</taxon>
        <taxon>Rhodobacterales</taxon>
        <taxon>Paracoccaceae</taxon>
        <taxon>Fertoeibacter</taxon>
    </lineage>
</organism>
<dbReference type="NCBIfam" id="NF037995">
    <property type="entry name" value="TRAP_S1"/>
    <property type="match status" value="1"/>
</dbReference>
<comment type="subcellular location">
    <subcellularLocation>
        <location evidence="1">Periplasm</location>
    </subcellularLocation>
</comment>
<feature type="chain" id="PRO_5036498690" evidence="4">
    <location>
        <begin position="26"/>
        <end position="326"/>
    </location>
</feature>
<dbReference type="InterPro" id="IPR018389">
    <property type="entry name" value="DctP_fam"/>
</dbReference>
<evidence type="ECO:0000313" key="6">
    <source>
        <dbReference type="Proteomes" id="UP000484076"/>
    </source>
</evidence>
<dbReference type="Gene3D" id="3.40.190.170">
    <property type="entry name" value="Bacterial extracellular solute-binding protein, family 7"/>
    <property type="match status" value="1"/>
</dbReference>
<accession>A0A8X8KP30</accession>
<dbReference type="GO" id="GO:0055085">
    <property type="term" value="P:transmembrane transport"/>
    <property type="evidence" value="ECO:0007669"/>
    <property type="project" value="InterPro"/>
</dbReference>
<reference evidence="5" key="1">
    <citation type="submission" date="2020-05" db="EMBL/GenBank/DDBJ databases">
        <title>Fertoebacter nigrum gen. nov., sp. nov., a new member of the family Rhodobacteraceae.</title>
        <authorList>
            <person name="Szuroczki S."/>
            <person name="Abbaszade G."/>
            <person name="Buni D."/>
            <person name="Schumann P."/>
            <person name="Toth E."/>
        </authorList>
    </citation>
    <scope>NUCLEOTIDE SEQUENCE</scope>
    <source>
        <strain evidence="5">RG-N-1a</strain>
    </source>
</reference>
<evidence type="ECO:0000313" key="5">
    <source>
        <dbReference type="EMBL" id="NUB45635.1"/>
    </source>
</evidence>
<dbReference type="GO" id="GO:0042597">
    <property type="term" value="C:periplasmic space"/>
    <property type="evidence" value="ECO:0007669"/>
    <property type="project" value="UniProtKB-SubCell"/>
</dbReference>
<keyword evidence="3" id="KW-0574">Periplasm</keyword>
<name>A0A8X8KP30_9RHOB</name>
<dbReference type="InterPro" id="IPR038404">
    <property type="entry name" value="TRAP_DctP_sf"/>
</dbReference>